<protein>
    <recommendedName>
        <fullName evidence="5">Myb-like domain-containing protein</fullName>
    </recommendedName>
</protein>
<dbReference type="EMBL" id="CM001217">
    <property type="protein sequence ID" value="AES61629.2"/>
    <property type="molecule type" value="Genomic_DNA"/>
</dbReference>
<dbReference type="HOGENOM" id="CLU_060433_1_0_1"/>
<feature type="region of interest" description="Disordered" evidence="1">
    <location>
        <begin position="140"/>
        <end position="195"/>
    </location>
</feature>
<reference evidence="2 4" key="1">
    <citation type="journal article" date="2011" name="Nature">
        <title>The Medicago genome provides insight into the evolution of rhizobial symbioses.</title>
        <authorList>
            <person name="Young N.D."/>
            <person name="Debelle F."/>
            <person name="Oldroyd G.E."/>
            <person name="Geurts R."/>
            <person name="Cannon S.B."/>
            <person name="Udvardi M.K."/>
            <person name="Benedito V.A."/>
            <person name="Mayer K.F."/>
            <person name="Gouzy J."/>
            <person name="Schoof H."/>
            <person name="Van de Peer Y."/>
            <person name="Proost S."/>
            <person name="Cook D.R."/>
            <person name="Meyers B.C."/>
            <person name="Spannagl M."/>
            <person name="Cheung F."/>
            <person name="De Mita S."/>
            <person name="Krishnakumar V."/>
            <person name="Gundlach H."/>
            <person name="Zhou S."/>
            <person name="Mudge J."/>
            <person name="Bharti A.K."/>
            <person name="Murray J.D."/>
            <person name="Naoumkina M.A."/>
            <person name="Rosen B."/>
            <person name="Silverstein K.A."/>
            <person name="Tang H."/>
            <person name="Rombauts S."/>
            <person name="Zhao P.X."/>
            <person name="Zhou P."/>
            <person name="Barbe V."/>
            <person name="Bardou P."/>
            <person name="Bechner M."/>
            <person name="Bellec A."/>
            <person name="Berger A."/>
            <person name="Berges H."/>
            <person name="Bidwell S."/>
            <person name="Bisseling T."/>
            <person name="Choisne N."/>
            <person name="Couloux A."/>
            <person name="Denny R."/>
            <person name="Deshpande S."/>
            <person name="Dai X."/>
            <person name="Doyle J.J."/>
            <person name="Dudez A.M."/>
            <person name="Farmer A.D."/>
            <person name="Fouteau S."/>
            <person name="Franken C."/>
            <person name="Gibelin C."/>
            <person name="Gish J."/>
            <person name="Goldstein S."/>
            <person name="Gonzalez A.J."/>
            <person name="Green P.J."/>
            <person name="Hallab A."/>
            <person name="Hartog M."/>
            <person name="Hua A."/>
            <person name="Humphray S.J."/>
            <person name="Jeong D.H."/>
            <person name="Jing Y."/>
            <person name="Jocker A."/>
            <person name="Kenton S.M."/>
            <person name="Kim D.J."/>
            <person name="Klee K."/>
            <person name="Lai H."/>
            <person name="Lang C."/>
            <person name="Lin S."/>
            <person name="Macmil S.L."/>
            <person name="Magdelenat G."/>
            <person name="Matthews L."/>
            <person name="McCorrison J."/>
            <person name="Monaghan E.L."/>
            <person name="Mun J.H."/>
            <person name="Najar F.Z."/>
            <person name="Nicholson C."/>
            <person name="Noirot C."/>
            <person name="O'Bleness M."/>
            <person name="Paule C.R."/>
            <person name="Poulain J."/>
            <person name="Prion F."/>
            <person name="Qin B."/>
            <person name="Qu C."/>
            <person name="Retzel E.F."/>
            <person name="Riddle C."/>
            <person name="Sallet E."/>
            <person name="Samain S."/>
            <person name="Samson N."/>
            <person name="Sanders I."/>
            <person name="Saurat O."/>
            <person name="Scarpelli C."/>
            <person name="Schiex T."/>
            <person name="Segurens B."/>
            <person name="Severin A.J."/>
            <person name="Sherrier D.J."/>
            <person name="Shi R."/>
            <person name="Sims S."/>
            <person name="Singer S.R."/>
            <person name="Sinharoy S."/>
            <person name="Sterck L."/>
            <person name="Viollet A."/>
            <person name="Wang B.B."/>
            <person name="Wang K."/>
            <person name="Wang M."/>
            <person name="Wang X."/>
            <person name="Warfsmann J."/>
            <person name="Weissenbach J."/>
            <person name="White D.D."/>
            <person name="White J.D."/>
            <person name="Wiley G.B."/>
            <person name="Wincker P."/>
            <person name="Xing Y."/>
            <person name="Yang L."/>
            <person name="Yao Z."/>
            <person name="Ying F."/>
            <person name="Zhai J."/>
            <person name="Zhou L."/>
            <person name="Zuber A."/>
            <person name="Denarie J."/>
            <person name="Dixon R.A."/>
            <person name="May G.D."/>
            <person name="Schwartz D.C."/>
            <person name="Rogers J."/>
            <person name="Quetier F."/>
            <person name="Town C.D."/>
            <person name="Roe B.A."/>
        </authorList>
    </citation>
    <scope>NUCLEOTIDE SEQUENCE [LARGE SCALE GENOMIC DNA]</scope>
    <source>
        <strain evidence="2">A17</strain>
        <strain evidence="3 4">cv. Jemalong A17</strain>
    </source>
</reference>
<dbReference type="PaxDb" id="3880-AES61629"/>
<evidence type="ECO:0000313" key="3">
    <source>
        <dbReference type="EnsemblPlants" id="AES61629"/>
    </source>
</evidence>
<sequence>MTRVNEVNPIPEDTTPKSKKNQQPSWNTEQNLVLISGWIKYGICSVVGRNQTSEPYWCKIAEYCNEHCSFNSPRDAAACQNRFNYMSKLINKWVGAYDGAKRLQGSGSSEDDVLAKAQELYACGKNVQFTLKEECRALRDQPRHGSQMGGNVGSGNSGSKRSHGDSVGSSARPMGREAAKKKGKKKSKDAASLEEVKKEWVEFKEIKVQEIEQLK</sequence>
<evidence type="ECO:0000256" key="1">
    <source>
        <dbReference type="SAM" id="MobiDB-lite"/>
    </source>
</evidence>
<keyword evidence="4" id="KW-1185">Reference proteome</keyword>
<reference evidence="3" key="3">
    <citation type="submission" date="2015-04" db="UniProtKB">
        <authorList>
            <consortium name="EnsemblPlants"/>
        </authorList>
    </citation>
    <scope>IDENTIFICATION</scope>
    <source>
        <strain evidence="3">cv. Jemalong A17</strain>
    </source>
</reference>
<evidence type="ECO:0008006" key="5">
    <source>
        <dbReference type="Google" id="ProtNLM"/>
    </source>
</evidence>
<accession>A0A0C3UR91</accession>
<dbReference type="EnsemblPlants" id="AES61629">
    <property type="protein sequence ID" value="AES61629"/>
    <property type="gene ID" value="MTR_1g086750"/>
</dbReference>
<dbReference type="Proteomes" id="UP000002051">
    <property type="component" value="Unassembled WGS sequence"/>
</dbReference>
<dbReference type="PANTHER" id="PTHR45023:SF13">
    <property type="entry name" value="PUTATIVE-RELATED"/>
    <property type="match status" value="1"/>
</dbReference>
<dbReference type="OrthoDB" id="2507178at2759"/>
<dbReference type="AlphaFoldDB" id="G7ICV8"/>
<organism evidence="2 4">
    <name type="scientific">Medicago truncatula</name>
    <name type="common">Barrel medic</name>
    <name type="synonym">Medicago tribuloides</name>
    <dbReference type="NCBI Taxonomy" id="3880"/>
    <lineage>
        <taxon>Eukaryota</taxon>
        <taxon>Viridiplantae</taxon>
        <taxon>Streptophyta</taxon>
        <taxon>Embryophyta</taxon>
        <taxon>Tracheophyta</taxon>
        <taxon>Spermatophyta</taxon>
        <taxon>Magnoliopsida</taxon>
        <taxon>eudicotyledons</taxon>
        <taxon>Gunneridae</taxon>
        <taxon>Pentapetalae</taxon>
        <taxon>rosids</taxon>
        <taxon>fabids</taxon>
        <taxon>Fabales</taxon>
        <taxon>Fabaceae</taxon>
        <taxon>Papilionoideae</taxon>
        <taxon>50 kb inversion clade</taxon>
        <taxon>NPAAA clade</taxon>
        <taxon>Hologalegina</taxon>
        <taxon>IRL clade</taxon>
        <taxon>Trifolieae</taxon>
        <taxon>Medicago</taxon>
    </lineage>
</organism>
<proteinExistence type="predicted"/>
<evidence type="ECO:0000313" key="2">
    <source>
        <dbReference type="EMBL" id="AES61629.2"/>
    </source>
</evidence>
<evidence type="ECO:0000313" key="4">
    <source>
        <dbReference type="Proteomes" id="UP000002051"/>
    </source>
</evidence>
<feature type="compositionally biased region" description="Gly residues" evidence="1">
    <location>
        <begin position="147"/>
        <end position="156"/>
    </location>
</feature>
<name>G7ICV8_MEDTR</name>
<dbReference type="PANTHER" id="PTHR45023">
    <property type="match status" value="1"/>
</dbReference>
<feature type="region of interest" description="Disordered" evidence="1">
    <location>
        <begin position="1"/>
        <end position="26"/>
    </location>
</feature>
<gene>
    <name evidence="3" type="primary">11417068</name>
    <name evidence="2" type="ordered locus">MTR_1g086750</name>
</gene>
<reference evidence="2 4" key="2">
    <citation type="journal article" date="2014" name="BMC Genomics">
        <title>An improved genome release (version Mt4.0) for the model legume Medicago truncatula.</title>
        <authorList>
            <person name="Tang H."/>
            <person name="Krishnakumar V."/>
            <person name="Bidwell S."/>
            <person name="Rosen B."/>
            <person name="Chan A."/>
            <person name="Zhou S."/>
            <person name="Gentzbittel L."/>
            <person name="Childs K.L."/>
            <person name="Yandell M."/>
            <person name="Gundlach H."/>
            <person name="Mayer K.F."/>
            <person name="Schwartz D.C."/>
            <person name="Town C.D."/>
        </authorList>
    </citation>
    <scope>GENOME REANNOTATION</scope>
    <source>
        <strain evidence="3 4">cv. Jemalong A17</strain>
    </source>
</reference>
<accession>G7ICV8</accession>
<dbReference type="KEGG" id="mtr:11417068"/>